<dbReference type="EMBL" id="CP001044">
    <property type="protein sequence ID" value="ACC74065.1"/>
    <property type="molecule type" value="Genomic_DNA"/>
</dbReference>
<sequence length="76" mass="8613">MCIFHFIRRCWRYNTVWNRFYVSTGLNALRSALETLPESEGIVLVGEIGLTSHIADVVRKAGKPARNIVHDEPVST</sequence>
<dbReference type="KEGG" id="bph:Bphy_4975"/>
<protein>
    <submittedName>
        <fullName evidence="1">Uncharacterized protein</fullName>
    </submittedName>
</protein>
<keyword evidence="2" id="KW-1185">Reference proteome</keyword>
<accession>B2JL97</accession>
<dbReference type="STRING" id="391038.Bphy_4975"/>
<dbReference type="Proteomes" id="UP000001192">
    <property type="component" value="Chromosome 2"/>
</dbReference>
<reference evidence="2" key="1">
    <citation type="journal article" date="2014" name="Stand. Genomic Sci.">
        <title>Complete genome sequence of Burkholderia phymatum STM815(T), a broad host range and efficient nitrogen-fixing symbiont of Mimosa species.</title>
        <authorList>
            <person name="Moulin L."/>
            <person name="Klonowska A."/>
            <person name="Caroline B."/>
            <person name="Booth K."/>
            <person name="Vriezen J.A."/>
            <person name="Melkonian R."/>
            <person name="James E.K."/>
            <person name="Young J.P."/>
            <person name="Bena G."/>
            <person name="Hauser L."/>
            <person name="Land M."/>
            <person name="Kyrpides N."/>
            <person name="Bruce D."/>
            <person name="Chain P."/>
            <person name="Copeland A."/>
            <person name="Pitluck S."/>
            <person name="Woyke T."/>
            <person name="Lizotte-Waniewski M."/>
            <person name="Bristow J."/>
            <person name="Riley M."/>
        </authorList>
    </citation>
    <scope>NUCLEOTIDE SEQUENCE [LARGE SCALE GENOMIC DNA]</scope>
    <source>
        <strain evidence="2">DSM 17167 / CIP 108236 / LMG 21445 / STM815</strain>
    </source>
</reference>
<evidence type="ECO:0000313" key="2">
    <source>
        <dbReference type="Proteomes" id="UP000001192"/>
    </source>
</evidence>
<evidence type="ECO:0000313" key="1">
    <source>
        <dbReference type="EMBL" id="ACC74065.1"/>
    </source>
</evidence>
<dbReference type="AlphaFoldDB" id="B2JL97"/>
<proteinExistence type="predicted"/>
<name>B2JL97_PARP8</name>
<dbReference type="HOGENOM" id="CLU_2647567_0_0_4"/>
<gene>
    <name evidence="1" type="ordered locus">Bphy_4975</name>
</gene>
<organism evidence="1 2">
    <name type="scientific">Paraburkholderia phymatum (strain DSM 17167 / CIP 108236 / LMG 21445 / STM815)</name>
    <name type="common">Burkholderia phymatum</name>
    <dbReference type="NCBI Taxonomy" id="391038"/>
    <lineage>
        <taxon>Bacteria</taxon>
        <taxon>Pseudomonadati</taxon>
        <taxon>Pseudomonadota</taxon>
        <taxon>Betaproteobacteria</taxon>
        <taxon>Burkholderiales</taxon>
        <taxon>Burkholderiaceae</taxon>
        <taxon>Paraburkholderia</taxon>
    </lineage>
</organism>